<proteinExistence type="predicted"/>
<keyword evidence="5" id="KW-1185">Reference proteome</keyword>
<dbReference type="PANTHER" id="PTHR33222">
    <property type="match status" value="1"/>
</dbReference>
<name>A0AAN7JHN0_9MYRT</name>
<protein>
    <recommendedName>
        <fullName evidence="3">Cyanobacterial aminoacyl-tRNA synthetase CAAD domain-containing protein</fullName>
    </recommendedName>
</protein>
<comment type="subcellular location">
    <subcellularLocation>
        <location evidence="1">Membrane</location>
        <topology evidence="1">Multi-pass membrane protein</topology>
    </subcellularLocation>
</comment>
<gene>
    <name evidence="4" type="ORF">SAY87_001471</name>
</gene>
<keyword evidence="2" id="KW-0472">Membrane</keyword>
<dbReference type="Proteomes" id="UP001345219">
    <property type="component" value="Chromosome 1"/>
</dbReference>
<dbReference type="Pfam" id="PF14159">
    <property type="entry name" value="CAAD"/>
    <property type="match status" value="1"/>
</dbReference>
<dbReference type="AlphaFoldDB" id="A0AAN7JHN0"/>
<feature type="domain" description="Cyanobacterial aminoacyl-tRNA synthetase CAAD" evidence="3">
    <location>
        <begin position="82"/>
        <end position="165"/>
    </location>
</feature>
<dbReference type="PANTHER" id="PTHR33222:SF4">
    <property type="entry name" value="PROTEIN CURVATURE THYLAKOID 1A, CHLOROPLASTIC"/>
    <property type="match status" value="1"/>
</dbReference>
<evidence type="ECO:0000313" key="4">
    <source>
        <dbReference type="EMBL" id="KAK4743470.1"/>
    </source>
</evidence>
<comment type="caution">
    <text evidence="4">The sequence shown here is derived from an EMBL/GenBank/DDBJ whole genome shotgun (WGS) entry which is preliminary data.</text>
</comment>
<dbReference type="EMBL" id="JAXIOK010000023">
    <property type="protein sequence ID" value="KAK4743470.1"/>
    <property type="molecule type" value="Genomic_DNA"/>
</dbReference>
<evidence type="ECO:0000256" key="2">
    <source>
        <dbReference type="SAM" id="Phobius"/>
    </source>
</evidence>
<sequence>MALAVAAASFAASPPTLTRATASGRRLSSPISLGLPQLPPRLPFDKHFFPAELCAKNVAQLARAFPPDEKTTSFEVEEVFADLKDKWDAIDDKTSLLVYGTGAVVAVWLSSVIVNAISSVPLLPSLMEAVGIGYTGWFIYRYLLFKSSRKELANEIEVLKDRITGSE</sequence>
<feature type="transmembrane region" description="Helical" evidence="2">
    <location>
        <begin position="96"/>
        <end position="117"/>
    </location>
</feature>
<evidence type="ECO:0000256" key="1">
    <source>
        <dbReference type="ARBA" id="ARBA00004141"/>
    </source>
</evidence>
<reference evidence="4 5" key="1">
    <citation type="journal article" date="2023" name="Hortic Res">
        <title>Pangenome of water caltrop reveals structural variations and asymmetric subgenome divergence after allopolyploidization.</title>
        <authorList>
            <person name="Zhang X."/>
            <person name="Chen Y."/>
            <person name="Wang L."/>
            <person name="Yuan Y."/>
            <person name="Fang M."/>
            <person name="Shi L."/>
            <person name="Lu R."/>
            <person name="Comes H.P."/>
            <person name="Ma Y."/>
            <person name="Chen Y."/>
            <person name="Huang G."/>
            <person name="Zhou Y."/>
            <person name="Zheng Z."/>
            <person name="Qiu Y."/>
        </authorList>
    </citation>
    <scope>NUCLEOTIDE SEQUENCE [LARGE SCALE GENOMIC DNA]</scope>
    <source>
        <tissue evidence="4">Roots</tissue>
    </source>
</reference>
<accession>A0AAN7JHN0</accession>
<keyword evidence="2" id="KW-0812">Transmembrane</keyword>
<evidence type="ECO:0000259" key="3">
    <source>
        <dbReference type="Pfam" id="PF14159"/>
    </source>
</evidence>
<dbReference type="InterPro" id="IPR025564">
    <property type="entry name" value="CAAD_dom"/>
</dbReference>
<dbReference type="GO" id="GO:0009535">
    <property type="term" value="C:chloroplast thylakoid membrane"/>
    <property type="evidence" value="ECO:0007669"/>
    <property type="project" value="TreeGrafter"/>
</dbReference>
<dbReference type="InterPro" id="IPR033344">
    <property type="entry name" value="CURT1"/>
</dbReference>
<keyword evidence="2" id="KW-1133">Transmembrane helix</keyword>
<evidence type="ECO:0000313" key="5">
    <source>
        <dbReference type="Proteomes" id="UP001345219"/>
    </source>
</evidence>
<organism evidence="4 5">
    <name type="scientific">Trapa incisa</name>
    <dbReference type="NCBI Taxonomy" id="236973"/>
    <lineage>
        <taxon>Eukaryota</taxon>
        <taxon>Viridiplantae</taxon>
        <taxon>Streptophyta</taxon>
        <taxon>Embryophyta</taxon>
        <taxon>Tracheophyta</taxon>
        <taxon>Spermatophyta</taxon>
        <taxon>Magnoliopsida</taxon>
        <taxon>eudicotyledons</taxon>
        <taxon>Gunneridae</taxon>
        <taxon>Pentapetalae</taxon>
        <taxon>rosids</taxon>
        <taxon>malvids</taxon>
        <taxon>Myrtales</taxon>
        <taxon>Lythraceae</taxon>
        <taxon>Trapa</taxon>
    </lineage>
</organism>